<keyword evidence="1" id="KW-1133">Transmembrane helix</keyword>
<feature type="transmembrane region" description="Helical" evidence="1">
    <location>
        <begin position="21"/>
        <end position="39"/>
    </location>
</feature>
<dbReference type="OrthoDB" id="9879807at2"/>
<evidence type="ECO:0000256" key="1">
    <source>
        <dbReference type="SAM" id="Phobius"/>
    </source>
</evidence>
<protein>
    <submittedName>
        <fullName evidence="2">Uncharacterized protein</fullName>
    </submittedName>
</protein>
<proteinExistence type="predicted"/>
<evidence type="ECO:0000313" key="2">
    <source>
        <dbReference type="EMBL" id="SDD78257.1"/>
    </source>
</evidence>
<keyword evidence="3" id="KW-1185">Reference proteome</keyword>
<keyword evidence="1" id="KW-0812">Transmembrane</keyword>
<feature type="transmembrane region" description="Helical" evidence="1">
    <location>
        <begin position="115"/>
        <end position="135"/>
    </location>
</feature>
<name>A0A1G6XLR1_9SPHI</name>
<dbReference type="Proteomes" id="UP000199072">
    <property type="component" value="Unassembled WGS sequence"/>
</dbReference>
<keyword evidence="1" id="KW-0472">Membrane</keyword>
<reference evidence="2 3" key="1">
    <citation type="submission" date="2016-10" db="EMBL/GenBank/DDBJ databases">
        <authorList>
            <person name="de Groot N.N."/>
        </authorList>
    </citation>
    <scope>NUCLEOTIDE SEQUENCE [LARGE SCALE GENOMIC DNA]</scope>
    <source>
        <strain evidence="2 3">47C3B</strain>
    </source>
</reference>
<dbReference type="AlphaFoldDB" id="A0A1G6XLR1"/>
<organism evidence="2 3">
    <name type="scientific">Mucilaginibacter pineti</name>
    <dbReference type="NCBI Taxonomy" id="1391627"/>
    <lineage>
        <taxon>Bacteria</taxon>
        <taxon>Pseudomonadati</taxon>
        <taxon>Bacteroidota</taxon>
        <taxon>Sphingobacteriia</taxon>
        <taxon>Sphingobacteriales</taxon>
        <taxon>Sphingobacteriaceae</taxon>
        <taxon>Mucilaginibacter</taxon>
    </lineage>
</organism>
<evidence type="ECO:0000313" key="3">
    <source>
        <dbReference type="Proteomes" id="UP000199072"/>
    </source>
</evidence>
<dbReference type="EMBL" id="FNAI01000002">
    <property type="protein sequence ID" value="SDD78257.1"/>
    <property type="molecule type" value="Genomic_DNA"/>
</dbReference>
<feature type="transmembrane region" description="Helical" evidence="1">
    <location>
        <begin position="85"/>
        <end position="109"/>
    </location>
</feature>
<dbReference type="STRING" id="1391627.SAMN05216464_102557"/>
<accession>A0A1G6XLR1</accession>
<sequence>MPVFNEASLKIRLVKIGLTSRITIVLSVFLLTKIGGFSLTTFRELLYIVLPLSCLYITVFVRFIKSNLYRYQQKGQKLTARYINFSYYGLLALNVAEILLMCGEAFFSMPDLKNFFLYIVSIEFASGIFAGLYIVDLFSNKGNP</sequence>
<gene>
    <name evidence="2" type="ORF">SAMN05216464_102557</name>
</gene>
<dbReference type="RefSeq" id="WP_091146803.1">
    <property type="nucleotide sequence ID" value="NZ_FNAI01000002.1"/>
</dbReference>
<feature type="transmembrane region" description="Helical" evidence="1">
    <location>
        <begin position="45"/>
        <end position="64"/>
    </location>
</feature>